<accession>A0ACC2J136</accession>
<sequence>MSTIAKTIVATGATSGIGFEAIKQLLLQSQSYNFILGARDTKTATDAYNGLKYDTSKHTLSIVPLELNNMNSVKTFAQKTLEKLGASPIDYLMLNAATAMNKKVAETGPHGSKWIEPYLVNHLSQHYLLHLLRPSLERSKTRIVVVSSGAVRMVKDPSTLEDEMLVIKDTGKSVYAATKFIQLLGAHWWRRQLQGACEVVAVSPGLIPNTGLARGSDMVIPAGLPDAKSVPEGESLTIRTPPTLVVSGQRAYQGTGGQSVLRAFTRDDLPEDPEQIFLTSWGEWWPKGVYELTLDKNLQEKWSPSKEDIEKEEGVTA</sequence>
<dbReference type="Proteomes" id="UP001153334">
    <property type="component" value="Unassembled WGS sequence"/>
</dbReference>
<keyword evidence="2" id="KW-1185">Reference proteome</keyword>
<evidence type="ECO:0000313" key="1">
    <source>
        <dbReference type="EMBL" id="KAJ8121032.1"/>
    </source>
</evidence>
<protein>
    <submittedName>
        <fullName evidence="1">Uncharacterized protein</fullName>
    </submittedName>
</protein>
<proteinExistence type="predicted"/>
<organism evidence="1 2">
    <name type="scientific">Nemania bipapillata</name>
    <dbReference type="NCBI Taxonomy" id="110536"/>
    <lineage>
        <taxon>Eukaryota</taxon>
        <taxon>Fungi</taxon>
        <taxon>Dikarya</taxon>
        <taxon>Ascomycota</taxon>
        <taxon>Pezizomycotina</taxon>
        <taxon>Sordariomycetes</taxon>
        <taxon>Xylariomycetidae</taxon>
        <taxon>Xylariales</taxon>
        <taxon>Xylariaceae</taxon>
        <taxon>Nemania</taxon>
    </lineage>
</organism>
<reference evidence="1" key="1">
    <citation type="submission" date="2022-11" db="EMBL/GenBank/DDBJ databases">
        <title>Genome Sequence of Nemania bipapillata.</title>
        <authorList>
            <person name="Buettner E."/>
        </authorList>
    </citation>
    <scope>NUCLEOTIDE SEQUENCE</scope>
    <source>
        <strain evidence="1">CP14</strain>
    </source>
</reference>
<gene>
    <name evidence="1" type="ORF">ONZ43_g2420</name>
</gene>
<comment type="caution">
    <text evidence="1">The sequence shown here is derived from an EMBL/GenBank/DDBJ whole genome shotgun (WGS) entry which is preliminary data.</text>
</comment>
<dbReference type="EMBL" id="JAPESX010000493">
    <property type="protein sequence ID" value="KAJ8121032.1"/>
    <property type="molecule type" value="Genomic_DNA"/>
</dbReference>
<evidence type="ECO:0000313" key="2">
    <source>
        <dbReference type="Proteomes" id="UP001153334"/>
    </source>
</evidence>
<name>A0ACC2J136_9PEZI</name>